<dbReference type="PATRIC" id="fig|1449336.4.peg.2426"/>
<keyword evidence="1" id="KW-0812">Transmembrane</keyword>
<evidence type="ECO:0000313" key="3">
    <source>
        <dbReference type="Proteomes" id="UP000051658"/>
    </source>
</evidence>
<evidence type="ECO:0008006" key="4">
    <source>
        <dbReference type="Google" id="ProtNLM"/>
    </source>
</evidence>
<gene>
    <name evidence="2" type="ORF">IV74_GL002388</name>
</gene>
<keyword evidence="1" id="KW-0472">Membrane</keyword>
<proteinExistence type="predicted"/>
<dbReference type="AlphaFoldDB" id="A0A0R2HPL7"/>
<comment type="caution">
    <text evidence="2">The sequence shown here is derived from an EMBL/GenBank/DDBJ whole genome shotgun (WGS) entry which is preliminary data.</text>
</comment>
<evidence type="ECO:0000313" key="2">
    <source>
        <dbReference type="EMBL" id="KRN54800.1"/>
    </source>
</evidence>
<feature type="transmembrane region" description="Helical" evidence="1">
    <location>
        <begin position="21"/>
        <end position="43"/>
    </location>
</feature>
<evidence type="ECO:0000256" key="1">
    <source>
        <dbReference type="SAM" id="Phobius"/>
    </source>
</evidence>
<organism evidence="2 3">
    <name type="scientific">Carnobacterium divergens DSM 20623</name>
    <dbReference type="NCBI Taxonomy" id="1449336"/>
    <lineage>
        <taxon>Bacteria</taxon>
        <taxon>Bacillati</taxon>
        <taxon>Bacillota</taxon>
        <taxon>Bacilli</taxon>
        <taxon>Lactobacillales</taxon>
        <taxon>Carnobacteriaceae</taxon>
        <taxon>Carnobacterium</taxon>
    </lineage>
</organism>
<keyword evidence="1" id="KW-1133">Transmembrane helix</keyword>
<dbReference type="EMBL" id="JQBS01000035">
    <property type="protein sequence ID" value="KRN54800.1"/>
    <property type="molecule type" value="Genomic_DNA"/>
</dbReference>
<accession>A0A0R2HPL7</accession>
<dbReference type="InterPro" id="IPR021008">
    <property type="entry name" value="DltX"/>
</dbReference>
<protein>
    <recommendedName>
        <fullName evidence="4">Teichoic acid D-Ala incorporation-associated protein DltX</fullName>
    </recommendedName>
</protein>
<dbReference type="Proteomes" id="UP000051658">
    <property type="component" value="Unassembled WGS sequence"/>
</dbReference>
<name>A0A0R2HPL7_CARDV</name>
<keyword evidence="3" id="KW-1185">Reference proteome</keyword>
<sequence>MKQGKEVFQMKEAIHKLKENDIVVFCAKTVFYLAILLILVYLYDYTNTDSGNFIYNEF</sequence>
<reference evidence="2 3" key="1">
    <citation type="journal article" date="2015" name="Genome Announc.">
        <title>Expanding the biotechnology potential of lactobacilli through comparative genomics of 213 strains and associated genera.</title>
        <authorList>
            <person name="Sun Z."/>
            <person name="Harris H.M."/>
            <person name="McCann A."/>
            <person name="Guo C."/>
            <person name="Argimon S."/>
            <person name="Zhang W."/>
            <person name="Yang X."/>
            <person name="Jeffery I.B."/>
            <person name="Cooney J.C."/>
            <person name="Kagawa T.F."/>
            <person name="Liu W."/>
            <person name="Song Y."/>
            <person name="Salvetti E."/>
            <person name="Wrobel A."/>
            <person name="Rasinkangas P."/>
            <person name="Parkhill J."/>
            <person name="Rea M.C."/>
            <person name="O'Sullivan O."/>
            <person name="Ritari J."/>
            <person name="Douillard F.P."/>
            <person name="Paul Ross R."/>
            <person name="Yang R."/>
            <person name="Briner A.E."/>
            <person name="Felis G.E."/>
            <person name="de Vos W.M."/>
            <person name="Barrangou R."/>
            <person name="Klaenhammer T.R."/>
            <person name="Caufield P.W."/>
            <person name="Cui Y."/>
            <person name="Zhang H."/>
            <person name="O'Toole P.W."/>
        </authorList>
    </citation>
    <scope>NUCLEOTIDE SEQUENCE [LARGE SCALE GENOMIC DNA]</scope>
    <source>
        <strain evidence="2 3">DSM 20623</strain>
    </source>
</reference>
<dbReference type="Pfam" id="PF12459">
    <property type="entry name" value="DltX"/>
    <property type="match status" value="1"/>
</dbReference>